<dbReference type="InterPro" id="IPR036259">
    <property type="entry name" value="MFS_trans_sf"/>
</dbReference>
<keyword evidence="2" id="KW-1133">Transmembrane helix</keyword>
<feature type="transmembrane region" description="Helical" evidence="2">
    <location>
        <begin position="237"/>
        <end position="258"/>
    </location>
</feature>
<dbReference type="VEuPathDB" id="FungiDB:MCYG_06032"/>
<sequence>MDLGLDRSNPASISPSCSSNHTARRSTLNFSRPLPQQLSSTDGEKVHRSTDRQNRFHSAGSSGEYLIPSPTHGAINLNPPNLTHRPRSPVSPSMLSPPLSPSRAPVSGPIRYSSGQYHRASSRLSIPRTRPGPRPNSIISITPADLPGISHYRPISYGQLKEICRVAERDDRHKFPSLSEEQGEFCSEPPDGGFMAWAHAASGFFITFNTLGLNMGFGAFQAYYSKVMLPTSSPSKIAWIGSFQIFASFGLFLLVGLLTSKGYFKLCFRGGAVGLMTTILLTGFCKTWWQFFLVQGVLMGCSMGLVFTSAVTVTTTYFSTNLGIATALAAVGSSFVGFGWTLRITMIFPLIIIRERPGVPRNSNSTMDWTMFTDTSYLLMAAGMFFAFWGVYFGFYFVSVLQAILEDINSGHADEPDIPIWSGRPTHDTTDVPQPTDRHERL</sequence>
<evidence type="ECO:0000256" key="2">
    <source>
        <dbReference type="SAM" id="Phobius"/>
    </source>
</evidence>
<feature type="transmembrane region" description="Helical" evidence="2">
    <location>
        <begin position="377"/>
        <end position="398"/>
    </location>
</feature>
<dbReference type="RefSeq" id="XP_002846163.1">
    <property type="nucleotide sequence ID" value="XM_002846117.1"/>
</dbReference>
<feature type="compositionally biased region" description="Polar residues" evidence="1">
    <location>
        <begin position="25"/>
        <end position="41"/>
    </location>
</feature>
<feature type="transmembrane region" description="Helical" evidence="2">
    <location>
        <begin position="297"/>
        <end position="318"/>
    </location>
</feature>
<keyword evidence="2" id="KW-0812">Transmembrane</keyword>
<feature type="compositionally biased region" description="Basic and acidic residues" evidence="1">
    <location>
        <begin position="425"/>
        <end position="442"/>
    </location>
</feature>
<dbReference type="AlphaFoldDB" id="C5FTL0"/>
<keyword evidence="4" id="KW-1185">Reference proteome</keyword>
<evidence type="ECO:0000256" key="1">
    <source>
        <dbReference type="SAM" id="MobiDB-lite"/>
    </source>
</evidence>
<dbReference type="PANTHER" id="PTHR11360:SF130">
    <property type="entry name" value="MAJOR FACILITATOR SUPERFAMILY (MFS) PROFILE DOMAIN-CONTAINING PROTEIN-RELATED"/>
    <property type="match status" value="1"/>
</dbReference>
<feature type="transmembrane region" description="Helical" evidence="2">
    <location>
        <begin position="325"/>
        <end position="353"/>
    </location>
</feature>
<reference evidence="4" key="1">
    <citation type="journal article" date="2012" name="MBio">
        <title>Comparative genome analysis of Trichophyton rubrum and related dermatophytes reveals candidate genes involved in infection.</title>
        <authorList>
            <person name="Martinez D.A."/>
            <person name="Oliver B.G."/>
            <person name="Graeser Y."/>
            <person name="Goldberg J.M."/>
            <person name="Li W."/>
            <person name="Martinez-Rossi N.M."/>
            <person name="Monod M."/>
            <person name="Shelest E."/>
            <person name="Barton R.C."/>
            <person name="Birch E."/>
            <person name="Brakhage A.A."/>
            <person name="Chen Z."/>
            <person name="Gurr S.J."/>
            <person name="Heiman D."/>
            <person name="Heitman J."/>
            <person name="Kosti I."/>
            <person name="Rossi A."/>
            <person name="Saif S."/>
            <person name="Samalova M."/>
            <person name="Saunders C.W."/>
            <person name="Shea T."/>
            <person name="Summerbell R.C."/>
            <person name="Xu J."/>
            <person name="Young S."/>
            <person name="Zeng Q."/>
            <person name="Birren B.W."/>
            <person name="Cuomo C.A."/>
            <person name="White T.C."/>
        </authorList>
    </citation>
    <scope>NUCLEOTIDE SEQUENCE [LARGE SCALE GENOMIC DNA]</scope>
    <source>
        <strain evidence="4">ATCC MYA-4605 / CBS 113480</strain>
    </source>
</reference>
<proteinExistence type="predicted"/>
<feature type="transmembrane region" description="Helical" evidence="2">
    <location>
        <begin position="204"/>
        <end position="225"/>
    </location>
</feature>
<evidence type="ECO:0000313" key="4">
    <source>
        <dbReference type="Proteomes" id="UP000002035"/>
    </source>
</evidence>
<organism evidence="3 4">
    <name type="scientific">Arthroderma otae (strain ATCC MYA-4605 / CBS 113480)</name>
    <name type="common">Microsporum canis</name>
    <dbReference type="NCBI Taxonomy" id="554155"/>
    <lineage>
        <taxon>Eukaryota</taxon>
        <taxon>Fungi</taxon>
        <taxon>Dikarya</taxon>
        <taxon>Ascomycota</taxon>
        <taxon>Pezizomycotina</taxon>
        <taxon>Eurotiomycetes</taxon>
        <taxon>Eurotiomycetidae</taxon>
        <taxon>Onygenales</taxon>
        <taxon>Arthrodermataceae</taxon>
        <taxon>Microsporum</taxon>
    </lineage>
</organism>
<dbReference type="SUPFAM" id="SSF103473">
    <property type="entry name" value="MFS general substrate transporter"/>
    <property type="match status" value="1"/>
</dbReference>
<feature type="compositionally biased region" description="Low complexity" evidence="1">
    <location>
        <begin position="8"/>
        <end position="20"/>
    </location>
</feature>
<evidence type="ECO:0000313" key="3">
    <source>
        <dbReference type="EMBL" id="EEQ33213.1"/>
    </source>
</evidence>
<dbReference type="OrthoDB" id="6499973at2759"/>
<dbReference type="GeneID" id="9227045"/>
<keyword evidence="2" id="KW-0472">Membrane</keyword>
<accession>C5FTL0</accession>
<dbReference type="eggNOG" id="KOG2504">
    <property type="taxonomic scope" value="Eukaryota"/>
</dbReference>
<name>C5FTL0_ARTOC</name>
<protein>
    <submittedName>
        <fullName evidence="3">Uncharacterized protein</fullName>
    </submittedName>
</protein>
<feature type="compositionally biased region" description="Low complexity" evidence="1">
    <location>
        <begin position="88"/>
        <end position="107"/>
    </location>
</feature>
<feature type="transmembrane region" description="Helical" evidence="2">
    <location>
        <begin position="270"/>
        <end position="291"/>
    </location>
</feature>
<dbReference type="Proteomes" id="UP000002035">
    <property type="component" value="Unassembled WGS sequence"/>
</dbReference>
<feature type="region of interest" description="Disordered" evidence="1">
    <location>
        <begin position="1"/>
        <end position="140"/>
    </location>
</feature>
<dbReference type="InterPro" id="IPR050327">
    <property type="entry name" value="Proton-linked_MCT"/>
</dbReference>
<feature type="compositionally biased region" description="Basic and acidic residues" evidence="1">
    <location>
        <begin position="42"/>
        <end position="54"/>
    </location>
</feature>
<feature type="region of interest" description="Disordered" evidence="1">
    <location>
        <begin position="416"/>
        <end position="442"/>
    </location>
</feature>
<dbReference type="HOGENOM" id="CLU_619588_0_0_1"/>
<gene>
    <name evidence="3" type="ORF">MCYG_06032</name>
</gene>
<dbReference type="PANTHER" id="PTHR11360">
    <property type="entry name" value="MONOCARBOXYLATE TRANSPORTER"/>
    <property type="match status" value="1"/>
</dbReference>
<dbReference type="EMBL" id="DS995705">
    <property type="protein sequence ID" value="EEQ33213.1"/>
    <property type="molecule type" value="Genomic_DNA"/>
</dbReference>